<dbReference type="PANTHER" id="PTHR35186">
    <property type="entry name" value="ANK_REP_REGION DOMAIN-CONTAINING PROTEIN"/>
    <property type="match status" value="1"/>
</dbReference>
<feature type="signal peptide" evidence="1">
    <location>
        <begin position="1"/>
        <end position="20"/>
    </location>
</feature>
<gene>
    <name evidence="3" type="ORF">K452DRAFT_8329</name>
</gene>
<sequence length="550" mass="61914">MSGFEVIGVLLGAWPLLVQGLISYKERADMLLKHEETMNGFIWKLRVEHTVFRSSCERLIDGLAEDADLEGLLTNPNVEAWKNSLRQGLDKKLKSRLGHSLEDCWEALFRLAINIEKLMTLAGLGEQDKSIRDSLSKYQKKSKRREEMWRKLKDCISYDKQNRLLKEIEGDNGRLGRLLPITLGQEFDKASRPRKADIRRCEYIRRSAKSLYCALCSGWLCQCQHAHSAHLRLEDNISKAERPRFRIAFSYGLNPTGSIPTSWTWQETEVEEGEDEPTPSLVPFRPTVALQTSASTNQEIFCLCSALKKNKNLNTASSCLGYISGTQRKHYVHLARSSPSACTYGKPVSLHEILSTSSNSSSNISSPTSHSISFHDKLGLAVLLASSLLQFQSSSPSWIEPQWTSQDVQFIPNASNTLLDKCAYISKTFLTPKKAAQTCPIVSDGISSRKLFIRSEAVFALGTTLVELAIEATLGSVQTDHERAQSDISDLYTALRLAKETEQVNVPKWNAVVKRCLRCEFQASPDFENKAFRREFHDSIVAPLRDIYEG</sequence>
<accession>A0A6A6BXQ0</accession>
<protein>
    <recommendedName>
        <fullName evidence="2">DUF7580 domain-containing protein</fullName>
    </recommendedName>
</protein>
<organism evidence="3 4">
    <name type="scientific">Aplosporella prunicola CBS 121167</name>
    <dbReference type="NCBI Taxonomy" id="1176127"/>
    <lineage>
        <taxon>Eukaryota</taxon>
        <taxon>Fungi</taxon>
        <taxon>Dikarya</taxon>
        <taxon>Ascomycota</taxon>
        <taxon>Pezizomycotina</taxon>
        <taxon>Dothideomycetes</taxon>
        <taxon>Dothideomycetes incertae sedis</taxon>
        <taxon>Botryosphaeriales</taxon>
        <taxon>Aplosporellaceae</taxon>
        <taxon>Aplosporella</taxon>
    </lineage>
</organism>
<dbReference type="Pfam" id="PF24476">
    <property type="entry name" value="DUF7580"/>
    <property type="match status" value="1"/>
</dbReference>
<dbReference type="RefSeq" id="XP_033403219.1">
    <property type="nucleotide sequence ID" value="XM_033547201.1"/>
</dbReference>
<dbReference type="GeneID" id="54304708"/>
<dbReference type="Proteomes" id="UP000799438">
    <property type="component" value="Unassembled WGS sequence"/>
</dbReference>
<dbReference type="InterPro" id="IPR056002">
    <property type="entry name" value="DUF7580"/>
</dbReference>
<dbReference type="OrthoDB" id="3565018at2759"/>
<proteinExistence type="predicted"/>
<evidence type="ECO:0000313" key="4">
    <source>
        <dbReference type="Proteomes" id="UP000799438"/>
    </source>
</evidence>
<feature type="chain" id="PRO_5025576682" description="DUF7580 domain-containing protein" evidence="1">
    <location>
        <begin position="21"/>
        <end position="550"/>
    </location>
</feature>
<dbReference type="PANTHER" id="PTHR35186:SF4">
    <property type="entry name" value="PRION-INHIBITION AND PROPAGATION HELO DOMAIN-CONTAINING PROTEIN"/>
    <property type="match status" value="1"/>
</dbReference>
<keyword evidence="4" id="KW-1185">Reference proteome</keyword>
<feature type="domain" description="DUF7580" evidence="2">
    <location>
        <begin position="204"/>
        <end position="546"/>
    </location>
</feature>
<keyword evidence="1" id="KW-0732">Signal</keyword>
<reference evidence="3" key="1">
    <citation type="journal article" date="2020" name="Stud. Mycol.">
        <title>101 Dothideomycetes genomes: a test case for predicting lifestyles and emergence of pathogens.</title>
        <authorList>
            <person name="Haridas S."/>
            <person name="Albert R."/>
            <person name="Binder M."/>
            <person name="Bloem J."/>
            <person name="Labutti K."/>
            <person name="Salamov A."/>
            <person name="Andreopoulos B."/>
            <person name="Baker S."/>
            <person name="Barry K."/>
            <person name="Bills G."/>
            <person name="Bluhm B."/>
            <person name="Cannon C."/>
            <person name="Castanera R."/>
            <person name="Culley D."/>
            <person name="Daum C."/>
            <person name="Ezra D."/>
            <person name="Gonzalez J."/>
            <person name="Henrissat B."/>
            <person name="Kuo A."/>
            <person name="Liang C."/>
            <person name="Lipzen A."/>
            <person name="Lutzoni F."/>
            <person name="Magnuson J."/>
            <person name="Mondo S."/>
            <person name="Nolan M."/>
            <person name="Ohm R."/>
            <person name="Pangilinan J."/>
            <person name="Park H.-J."/>
            <person name="Ramirez L."/>
            <person name="Alfaro M."/>
            <person name="Sun H."/>
            <person name="Tritt A."/>
            <person name="Yoshinaga Y."/>
            <person name="Zwiers L.-H."/>
            <person name="Turgeon B."/>
            <person name="Goodwin S."/>
            <person name="Spatafora J."/>
            <person name="Crous P."/>
            <person name="Grigoriev I."/>
        </authorList>
    </citation>
    <scope>NUCLEOTIDE SEQUENCE</scope>
    <source>
        <strain evidence="3">CBS 121167</strain>
    </source>
</reference>
<dbReference type="AlphaFoldDB" id="A0A6A6BXQ0"/>
<name>A0A6A6BXQ0_9PEZI</name>
<dbReference type="EMBL" id="ML995474">
    <property type="protein sequence ID" value="KAF2147511.1"/>
    <property type="molecule type" value="Genomic_DNA"/>
</dbReference>
<evidence type="ECO:0000256" key="1">
    <source>
        <dbReference type="SAM" id="SignalP"/>
    </source>
</evidence>
<evidence type="ECO:0000259" key="2">
    <source>
        <dbReference type="Pfam" id="PF24476"/>
    </source>
</evidence>
<evidence type="ECO:0000313" key="3">
    <source>
        <dbReference type="EMBL" id="KAF2147511.1"/>
    </source>
</evidence>